<dbReference type="SUPFAM" id="SSF81653">
    <property type="entry name" value="Calcium ATPase, transduction domain A"/>
    <property type="match status" value="1"/>
</dbReference>
<accession>A0AA38G628</accession>
<dbReference type="InterPro" id="IPR008250">
    <property type="entry name" value="ATPase_P-typ_transduc_dom_A_sf"/>
</dbReference>
<keyword evidence="4" id="KW-1185">Reference proteome</keyword>
<dbReference type="InterPro" id="IPR059000">
    <property type="entry name" value="ATPase_P-type_domA"/>
</dbReference>
<dbReference type="Pfam" id="PF00122">
    <property type="entry name" value="E1-E2_ATPase"/>
    <property type="match status" value="1"/>
</dbReference>
<reference evidence="3 4" key="1">
    <citation type="journal article" date="2021" name="Nat. Plants">
        <title>The Taxus genome provides insights into paclitaxel biosynthesis.</title>
        <authorList>
            <person name="Xiong X."/>
            <person name="Gou J."/>
            <person name="Liao Q."/>
            <person name="Li Y."/>
            <person name="Zhou Q."/>
            <person name="Bi G."/>
            <person name="Li C."/>
            <person name="Du R."/>
            <person name="Wang X."/>
            <person name="Sun T."/>
            <person name="Guo L."/>
            <person name="Liang H."/>
            <person name="Lu P."/>
            <person name="Wu Y."/>
            <person name="Zhang Z."/>
            <person name="Ro D.K."/>
            <person name="Shang Y."/>
            <person name="Huang S."/>
            <person name="Yan J."/>
        </authorList>
    </citation>
    <scope>NUCLEOTIDE SEQUENCE [LARGE SCALE GENOMIC DNA]</scope>
    <source>
        <strain evidence="3">Ta-2019</strain>
    </source>
</reference>
<name>A0AA38G628_TAXCH</name>
<evidence type="ECO:0000313" key="4">
    <source>
        <dbReference type="Proteomes" id="UP000824469"/>
    </source>
</evidence>
<comment type="caution">
    <text evidence="3">The sequence shown here is derived from an EMBL/GenBank/DDBJ whole genome shotgun (WGS) entry which is preliminary data.</text>
</comment>
<protein>
    <recommendedName>
        <fullName evidence="2">P-type ATPase A domain-containing protein</fullName>
    </recommendedName>
</protein>
<dbReference type="Proteomes" id="UP000824469">
    <property type="component" value="Unassembled WGS sequence"/>
</dbReference>
<feature type="non-terminal residue" evidence="3">
    <location>
        <position position="1"/>
    </location>
</feature>
<evidence type="ECO:0000259" key="2">
    <source>
        <dbReference type="Pfam" id="PF00122"/>
    </source>
</evidence>
<proteinExistence type="predicted"/>
<gene>
    <name evidence="3" type="ORF">KI387_024692</name>
</gene>
<dbReference type="PANTHER" id="PTHR46594:SF6">
    <property type="entry name" value="COPPER-TRANSPORTING ATPASE RAN1"/>
    <property type="match status" value="1"/>
</dbReference>
<feature type="non-terminal residue" evidence="3">
    <location>
        <position position="84"/>
    </location>
</feature>
<dbReference type="PANTHER" id="PTHR46594">
    <property type="entry name" value="P-TYPE CATION-TRANSPORTING ATPASE"/>
    <property type="match status" value="1"/>
</dbReference>
<evidence type="ECO:0000256" key="1">
    <source>
        <dbReference type="ARBA" id="ARBA00022723"/>
    </source>
</evidence>
<evidence type="ECO:0000313" key="3">
    <source>
        <dbReference type="EMBL" id="KAH9316065.1"/>
    </source>
</evidence>
<dbReference type="GO" id="GO:0046872">
    <property type="term" value="F:metal ion binding"/>
    <property type="evidence" value="ECO:0007669"/>
    <property type="project" value="UniProtKB-KW"/>
</dbReference>
<organism evidence="3 4">
    <name type="scientific">Taxus chinensis</name>
    <name type="common">Chinese yew</name>
    <name type="synonym">Taxus wallichiana var. chinensis</name>
    <dbReference type="NCBI Taxonomy" id="29808"/>
    <lineage>
        <taxon>Eukaryota</taxon>
        <taxon>Viridiplantae</taxon>
        <taxon>Streptophyta</taxon>
        <taxon>Embryophyta</taxon>
        <taxon>Tracheophyta</taxon>
        <taxon>Spermatophyta</taxon>
        <taxon>Pinopsida</taxon>
        <taxon>Pinidae</taxon>
        <taxon>Conifers II</taxon>
        <taxon>Cupressales</taxon>
        <taxon>Taxaceae</taxon>
        <taxon>Taxus</taxon>
    </lineage>
</organism>
<feature type="domain" description="P-type ATPase A" evidence="2">
    <location>
        <begin position="2"/>
        <end position="68"/>
    </location>
</feature>
<dbReference type="EMBL" id="JAHRHJ020000005">
    <property type="protein sequence ID" value="KAH9316065.1"/>
    <property type="molecule type" value="Genomic_DNA"/>
</dbReference>
<dbReference type="Gene3D" id="2.70.150.10">
    <property type="entry name" value="Calcium-transporting ATPase, cytoplasmic transduction domain A"/>
    <property type="match status" value="1"/>
</dbReference>
<dbReference type="AlphaFoldDB" id="A0AA38G628"/>
<sequence length="84" mass="9067">SKVPANGTIIWGSNHVNESMITGESTPFSKEIGGTVIEGTMNLNGALHIEATRIGSDVVLSQILHLVETTQMTKNPIKKFVDYV</sequence>
<keyword evidence="1" id="KW-0479">Metal-binding</keyword>